<comment type="caution">
    <text evidence="2">The sequence shown here is derived from an EMBL/GenBank/DDBJ whole genome shotgun (WGS) entry which is preliminary data.</text>
</comment>
<sequence>MSAQELTDFSEHVPRGRGALHTRGICNLGKINYYLGKKASDDGRVSRYPDTVSVHLDYFVCFQISSRRLNALAGLLLLPGGDLCGTGIPRDALDHVLLRMDGKSSGEGARLISSVMVVFQLTCSISSPLDSRPQSYNDPKTGWNYMRKLKEFVDGGLVDFDFLGAVSGIVTKDCHDAPCDGATMGIDGGRGTGAMSDAEGRLKNFQQVLIVLDVGGENAMIRALIKYFTDRTDIMNSQVLRSQTPQGQMYPSYRYQLADFLSALTHMAEKGVGGKKFYTGDIDIPEGVRYGVVNAVMFLSQAYKESVQYDACDENNWELVNDRFPLSNACGQLGMSYQDFKCRADEKFMECPVKPGFWDYEEGRENNEDAYANALGRVDVEGCCWWGRGVIQTRGTCNYGKLRAALEGRDALYGEIDFCEFPQGICSSDETYGGELQWMVGFFEWADRIQTYDVDGWNYLEKLKEFTDGGYTDFSFVDAVSGVLNIGCHNPPCKGFGSVPVQPHNKRDRNDTFQRILNAMQVSRIFRPPKAPTPLPTPEPSLEPTQSLPTTELPTFFDVPTERPTKTMAPTAELDRPPPEVVVEVEQEVKKSKARFDKLLLKSEYPDGERPSYLYTWQGFQRALKKMTSGTGPGEQNFFYIGAGISPNSLQYGLVNIAAFMAHAVTQAIYYDSCDENSWEQVSFRYPISNSCGQKGRSYQDEKCDGRHEGMECEVDPTMEVYGVTRARWLGAPPPLYCADRSTGYWDHITGFEENEPPFANSAGRNDVRGWGALQIKGVCSYGLLNHYLGKKAADEGRPSLYPDIDFCKNPGAICSDRRAEELRWVTALFHWVITVQQSQAYLSKLREFVDNNRYAEEEASFIGQMNRVLGGTAEEISRRTEMFFTALKVFGLTEEPGELVLTFCGRDKTDAESTCTPCETDMDCRGLLLCHSNVTACNVTEFVDSNAQGSGSVPLATDVDGSDIVDLTGPTPAANALPDSGVVDEGPMVSQSAAVSITTTNYCGKSWSDAASRCSFACPSGNDRQCPPEQKCFGDIETCSDEYSQSIQSSGPTSNYCGLNWNHAARCSVLCSSGTDAECPNGQKCFGDVVC</sequence>
<reference evidence="2 3" key="1">
    <citation type="journal article" date="2012" name="Genome Biol.">
        <title>Genome and low-iron response of an oceanic diatom adapted to chronic iron limitation.</title>
        <authorList>
            <person name="Lommer M."/>
            <person name="Specht M."/>
            <person name="Roy A.S."/>
            <person name="Kraemer L."/>
            <person name="Andreson R."/>
            <person name="Gutowska M.A."/>
            <person name="Wolf J."/>
            <person name="Bergner S.V."/>
            <person name="Schilhabel M.B."/>
            <person name="Klostermeier U.C."/>
            <person name="Beiko R.G."/>
            <person name="Rosenstiel P."/>
            <person name="Hippler M."/>
            <person name="Laroche J."/>
        </authorList>
    </citation>
    <scope>NUCLEOTIDE SEQUENCE [LARGE SCALE GENOMIC DNA]</scope>
    <source>
        <strain evidence="2 3">CCMP1005</strain>
    </source>
</reference>
<feature type="region of interest" description="Disordered" evidence="1">
    <location>
        <begin position="527"/>
        <end position="563"/>
    </location>
</feature>
<organism evidence="2 3">
    <name type="scientific">Thalassiosira oceanica</name>
    <name type="common">Marine diatom</name>
    <dbReference type="NCBI Taxonomy" id="159749"/>
    <lineage>
        <taxon>Eukaryota</taxon>
        <taxon>Sar</taxon>
        <taxon>Stramenopiles</taxon>
        <taxon>Ochrophyta</taxon>
        <taxon>Bacillariophyta</taxon>
        <taxon>Coscinodiscophyceae</taxon>
        <taxon>Thalassiosirophycidae</taxon>
        <taxon>Thalassiosirales</taxon>
        <taxon>Thalassiosiraceae</taxon>
        <taxon>Thalassiosira</taxon>
    </lineage>
</organism>
<dbReference type="Proteomes" id="UP000266841">
    <property type="component" value="Unassembled WGS sequence"/>
</dbReference>
<proteinExistence type="predicted"/>
<dbReference type="PANTHER" id="PTHR21113">
    <property type="entry name" value="AGAP001705-PA"/>
    <property type="match status" value="1"/>
</dbReference>
<keyword evidence="3" id="KW-1185">Reference proteome</keyword>
<dbReference type="OrthoDB" id="10264900at2759"/>
<gene>
    <name evidence="2" type="ORF">THAOC_09699</name>
</gene>
<dbReference type="EMBL" id="AGNL01010472">
    <property type="protein sequence ID" value="EJK69079.1"/>
    <property type="molecule type" value="Genomic_DNA"/>
</dbReference>
<evidence type="ECO:0000313" key="3">
    <source>
        <dbReference type="Proteomes" id="UP000266841"/>
    </source>
</evidence>
<name>K0SVV9_THAOC</name>
<evidence type="ECO:0000313" key="2">
    <source>
        <dbReference type="EMBL" id="EJK69079.1"/>
    </source>
</evidence>
<feature type="compositionally biased region" description="Pro residues" evidence="1">
    <location>
        <begin position="529"/>
        <end position="541"/>
    </location>
</feature>
<evidence type="ECO:0000256" key="1">
    <source>
        <dbReference type="SAM" id="MobiDB-lite"/>
    </source>
</evidence>
<dbReference type="AlphaFoldDB" id="K0SVV9"/>
<dbReference type="PANTHER" id="PTHR21113:SF4">
    <property type="entry name" value="CHITIN-BINDING TYPE-4 DOMAIN-CONTAINING PROTEIN"/>
    <property type="match status" value="1"/>
</dbReference>
<dbReference type="eggNOG" id="ENOG502TDFQ">
    <property type="taxonomic scope" value="Eukaryota"/>
</dbReference>
<dbReference type="Gene3D" id="1.10.530.10">
    <property type="match status" value="1"/>
</dbReference>
<protein>
    <submittedName>
        <fullName evidence="2">Uncharacterized protein</fullName>
    </submittedName>
</protein>
<accession>K0SVV9</accession>